<feature type="transmembrane region" description="Helical" evidence="6">
    <location>
        <begin position="235"/>
        <end position="254"/>
    </location>
</feature>
<evidence type="ECO:0000256" key="1">
    <source>
        <dbReference type="ARBA" id="ARBA00004651"/>
    </source>
</evidence>
<dbReference type="Gene3D" id="1.20.1250.20">
    <property type="entry name" value="MFS general substrate transporter like domains"/>
    <property type="match status" value="1"/>
</dbReference>
<evidence type="ECO:0000313" key="9">
    <source>
        <dbReference type="Proteomes" id="UP000430634"/>
    </source>
</evidence>
<reference evidence="7" key="1">
    <citation type="journal article" date="2014" name="Int. J. Syst. Evol. Microbiol.">
        <title>Complete genome of a new Firmicutes species belonging to the dominant human colonic microbiota ('Ruminococcus bicirculans') reveals two chromosomes and a selective capacity to utilize plant glucans.</title>
        <authorList>
            <consortium name="NISC Comparative Sequencing Program"/>
            <person name="Wegmann U."/>
            <person name="Louis P."/>
            <person name="Goesmann A."/>
            <person name="Henrissat B."/>
            <person name="Duncan S.H."/>
            <person name="Flint H.J."/>
        </authorList>
    </citation>
    <scope>NUCLEOTIDE SEQUENCE</scope>
    <source>
        <strain evidence="7">CGMCC 1.15931</strain>
    </source>
</reference>
<dbReference type="EMBL" id="WNKZ01000018">
    <property type="protein sequence ID" value="MTV52850.1"/>
    <property type="molecule type" value="Genomic_DNA"/>
</dbReference>
<feature type="transmembrane region" description="Helical" evidence="6">
    <location>
        <begin position="358"/>
        <end position="381"/>
    </location>
</feature>
<feature type="transmembrane region" description="Helical" evidence="6">
    <location>
        <begin position="321"/>
        <end position="346"/>
    </location>
</feature>
<sequence>MSAAPRAALWRDTNLRWLMGGSTLSLLGDQFTLIALPWLVLDVTGDALALGLVIALMSVPRALFMLVGGALVDRHSPRLVLLLTKYASAVLLGVLAVMTWRGQATLPVLYALALAIGLAQAFAIPAATSILPRAVPAPLLQGANGMMMGLRQLSLLAGPLLAAALLAFSGGAGKADTRALALAFAVDCASFLLSAWTLARVKPLPAQAAPEGQSVLRAVGAGLAMVWRDVPLRTCFLYWGLVSFFVGGSMQVALPLLASETLRSAPAYALLLGAHGAGTLLGMAVAALLPRLAVLPFGAMLLVGDAVAGMLLAPLGTIGAAWQGAVLLLALGILGGYLQVAIFTWIRKRVPAPMLGRAMSIFLFIFMGLAPLSAAGTGWVLQHASLPQLFAASGAMLVCCAVLAWTLTPMRAIGADGADGADRAGSARMTP</sequence>
<feature type="transmembrane region" description="Helical" evidence="6">
    <location>
        <begin position="153"/>
        <end position="173"/>
    </location>
</feature>
<dbReference type="SUPFAM" id="SSF103473">
    <property type="entry name" value="MFS general substrate transporter"/>
    <property type="match status" value="1"/>
</dbReference>
<name>A0A6I3SUL2_9BURK</name>
<evidence type="ECO:0000313" key="10">
    <source>
        <dbReference type="Proteomes" id="UP000622638"/>
    </source>
</evidence>
<comment type="subcellular location">
    <subcellularLocation>
        <location evidence="1">Cell membrane</location>
        <topology evidence="1">Multi-pass membrane protein</topology>
    </subcellularLocation>
</comment>
<evidence type="ECO:0000256" key="5">
    <source>
        <dbReference type="ARBA" id="ARBA00023136"/>
    </source>
</evidence>
<dbReference type="Pfam" id="PF07690">
    <property type="entry name" value="MFS_1"/>
    <property type="match status" value="1"/>
</dbReference>
<dbReference type="GO" id="GO:0005886">
    <property type="term" value="C:plasma membrane"/>
    <property type="evidence" value="ECO:0007669"/>
    <property type="project" value="UniProtKB-SubCell"/>
</dbReference>
<feature type="transmembrane region" description="Helical" evidence="6">
    <location>
        <begin position="108"/>
        <end position="132"/>
    </location>
</feature>
<dbReference type="Proteomes" id="UP000622638">
    <property type="component" value="Unassembled WGS sequence"/>
</dbReference>
<feature type="transmembrane region" description="Helical" evidence="6">
    <location>
        <begin position="387"/>
        <end position="407"/>
    </location>
</feature>
<keyword evidence="4 6" id="KW-1133">Transmembrane helix</keyword>
<evidence type="ECO:0000313" key="8">
    <source>
        <dbReference type="EMBL" id="MTV52850.1"/>
    </source>
</evidence>
<reference evidence="8 9" key="3">
    <citation type="submission" date="2019-11" db="EMBL/GenBank/DDBJ databases">
        <title>Type strains purchased from KCTC, JCM and DSMZ.</title>
        <authorList>
            <person name="Lu H."/>
        </authorList>
    </citation>
    <scope>NUCLEOTIDE SEQUENCE [LARGE SCALE GENOMIC DNA]</scope>
    <source>
        <strain evidence="8 9">KCTC 52429</strain>
    </source>
</reference>
<dbReference type="EMBL" id="BMKG01000009">
    <property type="protein sequence ID" value="GGC02442.1"/>
    <property type="molecule type" value="Genomic_DNA"/>
</dbReference>
<dbReference type="AlphaFoldDB" id="A0A6I3SUL2"/>
<reference evidence="10" key="2">
    <citation type="journal article" date="2019" name="Int. J. Syst. Evol. Microbiol.">
        <title>The Global Catalogue of Microorganisms (GCM) 10K type strain sequencing project: providing services to taxonomists for standard genome sequencing and annotation.</title>
        <authorList>
            <consortium name="The Broad Institute Genomics Platform"/>
            <consortium name="The Broad Institute Genome Sequencing Center for Infectious Disease"/>
            <person name="Wu L."/>
            <person name="Ma J."/>
        </authorList>
    </citation>
    <scope>NUCLEOTIDE SEQUENCE [LARGE SCALE GENOMIC DNA]</scope>
    <source>
        <strain evidence="10">CGMCC 1.15931</strain>
    </source>
</reference>
<evidence type="ECO:0000256" key="2">
    <source>
        <dbReference type="ARBA" id="ARBA00022475"/>
    </source>
</evidence>
<keyword evidence="10" id="KW-1185">Reference proteome</keyword>
<feature type="transmembrane region" description="Helical" evidence="6">
    <location>
        <begin position="179"/>
        <end position="199"/>
    </location>
</feature>
<dbReference type="CDD" id="cd06173">
    <property type="entry name" value="MFS_MefA_like"/>
    <property type="match status" value="1"/>
</dbReference>
<dbReference type="Proteomes" id="UP000430634">
    <property type="component" value="Unassembled WGS sequence"/>
</dbReference>
<protein>
    <submittedName>
        <fullName evidence="8">MFS transporter</fullName>
    </submittedName>
</protein>
<accession>A0A6I3SUL2</accession>
<feature type="transmembrane region" description="Helical" evidence="6">
    <location>
        <begin position="79"/>
        <end position="102"/>
    </location>
</feature>
<evidence type="ECO:0000256" key="6">
    <source>
        <dbReference type="SAM" id="Phobius"/>
    </source>
</evidence>
<reference evidence="7" key="4">
    <citation type="submission" date="2024-05" db="EMBL/GenBank/DDBJ databases">
        <authorList>
            <person name="Sun Q."/>
            <person name="Zhou Y."/>
        </authorList>
    </citation>
    <scope>NUCLEOTIDE SEQUENCE</scope>
    <source>
        <strain evidence="7">CGMCC 1.15931</strain>
    </source>
</reference>
<dbReference type="InterPro" id="IPR036259">
    <property type="entry name" value="MFS_trans_sf"/>
</dbReference>
<feature type="transmembrane region" description="Helical" evidence="6">
    <location>
        <begin position="47"/>
        <end position="72"/>
    </location>
</feature>
<dbReference type="GO" id="GO:0022857">
    <property type="term" value="F:transmembrane transporter activity"/>
    <property type="evidence" value="ECO:0007669"/>
    <property type="project" value="InterPro"/>
</dbReference>
<keyword evidence="2" id="KW-1003">Cell membrane</keyword>
<comment type="caution">
    <text evidence="8">The sequence shown here is derived from an EMBL/GenBank/DDBJ whole genome shotgun (WGS) entry which is preliminary data.</text>
</comment>
<feature type="transmembrane region" description="Helical" evidence="6">
    <location>
        <begin position="294"/>
        <end position="315"/>
    </location>
</feature>
<evidence type="ECO:0000256" key="4">
    <source>
        <dbReference type="ARBA" id="ARBA00022989"/>
    </source>
</evidence>
<organism evidence="8 9">
    <name type="scientific">Pseudoduganella buxea</name>
    <dbReference type="NCBI Taxonomy" id="1949069"/>
    <lineage>
        <taxon>Bacteria</taxon>
        <taxon>Pseudomonadati</taxon>
        <taxon>Pseudomonadota</taxon>
        <taxon>Betaproteobacteria</taxon>
        <taxon>Burkholderiales</taxon>
        <taxon>Oxalobacteraceae</taxon>
        <taxon>Telluria group</taxon>
        <taxon>Pseudoduganella</taxon>
    </lineage>
</organism>
<dbReference type="RefSeq" id="WP_155470176.1">
    <property type="nucleotide sequence ID" value="NZ_BMKG01000009.1"/>
</dbReference>
<proteinExistence type="predicted"/>
<dbReference type="InterPro" id="IPR011701">
    <property type="entry name" value="MFS"/>
</dbReference>
<feature type="transmembrane region" description="Helical" evidence="6">
    <location>
        <begin position="266"/>
        <end position="289"/>
    </location>
</feature>
<dbReference type="OrthoDB" id="69054at2"/>
<gene>
    <name evidence="7" type="ORF">GCM10011572_25460</name>
    <name evidence="8" type="ORF">GM672_08920</name>
</gene>
<dbReference type="PANTHER" id="PTHR23513:SF6">
    <property type="entry name" value="MAJOR FACILITATOR SUPERFAMILY ASSOCIATED DOMAIN-CONTAINING PROTEIN"/>
    <property type="match status" value="1"/>
</dbReference>
<feature type="transmembrane region" description="Helical" evidence="6">
    <location>
        <begin position="21"/>
        <end position="41"/>
    </location>
</feature>
<dbReference type="PANTHER" id="PTHR23513">
    <property type="entry name" value="INTEGRAL MEMBRANE EFFLUX PROTEIN-RELATED"/>
    <property type="match status" value="1"/>
</dbReference>
<keyword evidence="5 6" id="KW-0472">Membrane</keyword>
<keyword evidence="3 6" id="KW-0812">Transmembrane</keyword>
<evidence type="ECO:0000256" key="3">
    <source>
        <dbReference type="ARBA" id="ARBA00022692"/>
    </source>
</evidence>
<evidence type="ECO:0000313" key="7">
    <source>
        <dbReference type="EMBL" id="GGC02442.1"/>
    </source>
</evidence>